<keyword evidence="3" id="KW-0804">Transcription</keyword>
<dbReference type="EMBL" id="CP158165">
    <property type="protein sequence ID" value="XBV22759.1"/>
    <property type="molecule type" value="Genomic_DNA"/>
</dbReference>
<reference evidence="5" key="1">
    <citation type="submission" date="2024-06" db="EMBL/GenBank/DDBJ databases">
        <title>Kribbella sp. strain HUAS MG21 genome sequences.</title>
        <authorList>
            <person name="Mo P."/>
        </authorList>
    </citation>
    <scope>NUCLEOTIDE SEQUENCE</scope>
    <source>
        <strain evidence="5">HUAS MG21</strain>
    </source>
</reference>
<gene>
    <name evidence="5" type="ORF">ABN611_29865</name>
</gene>
<dbReference type="InterPro" id="IPR009057">
    <property type="entry name" value="Homeodomain-like_sf"/>
</dbReference>
<dbReference type="SUPFAM" id="SSF46689">
    <property type="entry name" value="Homeodomain-like"/>
    <property type="match status" value="1"/>
</dbReference>
<dbReference type="AlphaFoldDB" id="A0AAU7T7F8"/>
<evidence type="ECO:0000313" key="5">
    <source>
        <dbReference type="EMBL" id="XBV22759.1"/>
    </source>
</evidence>
<dbReference type="GO" id="GO:0043565">
    <property type="term" value="F:sequence-specific DNA binding"/>
    <property type="evidence" value="ECO:0007669"/>
    <property type="project" value="InterPro"/>
</dbReference>
<evidence type="ECO:0000259" key="4">
    <source>
        <dbReference type="PROSITE" id="PS01124"/>
    </source>
</evidence>
<dbReference type="Pfam" id="PF12833">
    <property type="entry name" value="HTH_18"/>
    <property type="match status" value="1"/>
</dbReference>
<dbReference type="InterPro" id="IPR018060">
    <property type="entry name" value="HTH_AraC"/>
</dbReference>
<evidence type="ECO:0000256" key="3">
    <source>
        <dbReference type="ARBA" id="ARBA00023163"/>
    </source>
</evidence>
<evidence type="ECO:0000256" key="1">
    <source>
        <dbReference type="ARBA" id="ARBA00023015"/>
    </source>
</evidence>
<dbReference type="PROSITE" id="PS00041">
    <property type="entry name" value="HTH_ARAC_FAMILY_1"/>
    <property type="match status" value="1"/>
</dbReference>
<dbReference type="GO" id="GO:0003700">
    <property type="term" value="F:DNA-binding transcription factor activity"/>
    <property type="evidence" value="ECO:0007669"/>
    <property type="project" value="InterPro"/>
</dbReference>
<evidence type="ECO:0000256" key="2">
    <source>
        <dbReference type="ARBA" id="ARBA00023125"/>
    </source>
</evidence>
<sequence>MDEIRPDRLRKLLERSTWRLRRGSSVTDAGLEAGYGSTEAFSRAFSRAYGVPPGKFGDVPRDFRLLAPNGIHFHAPDGLWPTATGFGREEGAAMDLTDRLIEHDHWLTGRTARWRSARIAGRSAVRSLISRSSSAGWRPTS</sequence>
<name>A0AAU7T7F8_9ACTN</name>
<dbReference type="RefSeq" id="WP_350275599.1">
    <property type="nucleotide sequence ID" value="NZ_CP158165.1"/>
</dbReference>
<feature type="domain" description="HTH araC/xylS-type" evidence="4">
    <location>
        <begin position="1"/>
        <end position="59"/>
    </location>
</feature>
<dbReference type="Gene3D" id="1.10.10.60">
    <property type="entry name" value="Homeodomain-like"/>
    <property type="match status" value="1"/>
</dbReference>
<dbReference type="PROSITE" id="PS01124">
    <property type="entry name" value="HTH_ARAC_FAMILY_2"/>
    <property type="match status" value="1"/>
</dbReference>
<accession>A0AAU7T7F8</accession>
<keyword evidence="2" id="KW-0238">DNA-binding</keyword>
<organism evidence="5">
    <name type="scientific">Kribbella sp. HUAS MG21</name>
    <dbReference type="NCBI Taxonomy" id="3160966"/>
    <lineage>
        <taxon>Bacteria</taxon>
        <taxon>Bacillati</taxon>
        <taxon>Actinomycetota</taxon>
        <taxon>Actinomycetes</taxon>
        <taxon>Propionibacteriales</taxon>
        <taxon>Kribbellaceae</taxon>
        <taxon>Kribbella</taxon>
    </lineage>
</organism>
<protein>
    <recommendedName>
        <fullName evidence="4">HTH araC/xylS-type domain-containing protein</fullName>
    </recommendedName>
</protein>
<dbReference type="InterPro" id="IPR018062">
    <property type="entry name" value="HTH_AraC-typ_CS"/>
</dbReference>
<keyword evidence="1" id="KW-0805">Transcription regulation</keyword>
<proteinExistence type="predicted"/>